<comment type="caution">
    <text evidence="2">The sequence shown here is derived from an EMBL/GenBank/DDBJ whole genome shotgun (WGS) entry which is preliminary data.</text>
</comment>
<sequence length="228" mass="22093">MTKSTGTGASIGATGGVLAAVERGVFAPDGAAFVRGAAVRGLAAVSPARAVVVRAAGFRGAAGFFATAGFFAAAGTAASSPDGVAVRFAAVGRFAAGFFGATGAAASPSAGAAADAADDVAGFFAAGLRAAAGRAAVERGERGVDGRVDAGLLGASETSSAEPSSGVGASEPEGVEVTSPTYQPPLTIPSVGYGRVSDCHESTTAGGRSAAFQVARIPWARHKGVFRR</sequence>
<dbReference type="Proteomes" id="UP001500274">
    <property type="component" value="Unassembled WGS sequence"/>
</dbReference>
<evidence type="ECO:0000313" key="2">
    <source>
        <dbReference type="EMBL" id="GAA2586923.1"/>
    </source>
</evidence>
<proteinExistence type="predicted"/>
<keyword evidence="3" id="KW-1185">Reference proteome</keyword>
<feature type="region of interest" description="Disordered" evidence="1">
    <location>
        <begin position="152"/>
        <end position="183"/>
    </location>
</feature>
<evidence type="ECO:0000313" key="3">
    <source>
        <dbReference type="Proteomes" id="UP001500274"/>
    </source>
</evidence>
<evidence type="ECO:0000256" key="1">
    <source>
        <dbReference type="SAM" id="MobiDB-lite"/>
    </source>
</evidence>
<protein>
    <submittedName>
        <fullName evidence="2">Uncharacterized protein</fullName>
    </submittedName>
</protein>
<reference evidence="2 3" key="1">
    <citation type="journal article" date="2019" name="Int. J. Syst. Evol. Microbiol.">
        <title>The Global Catalogue of Microorganisms (GCM) 10K type strain sequencing project: providing services to taxonomists for standard genome sequencing and annotation.</title>
        <authorList>
            <consortium name="The Broad Institute Genomics Platform"/>
            <consortium name="The Broad Institute Genome Sequencing Center for Infectious Disease"/>
            <person name="Wu L."/>
            <person name="Ma J."/>
        </authorList>
    </citation>
    <scope>NUCLEOTIDE SEQUENCE [LARGE SCALE GENOMIC DNA]</scope>
    <source>
        <strain evidence="2 3">JCM 16365</strain>
    </source>
</reference>
<gene>
    <name evidence="2" type="ORF">GCM10009862_27490</name>
</gene>
<dbReference type="EMBL" id="BAAARI010000017">
    <property type="protein sequence ID" value="GAA2586923.1"/>
    <property type="molecule type" value="Genomic_DNA"/>
</dbReference>
<accession>A0ABN3PL04</accession>
<organism evidence="2 3">
    <name type="scientific">Microbacterium binotii</name>
    <dbReference type="NCBI Taxonomy" id="462710"/>
    <lineage>
        <taxon>Bacteria</taxon>
        <taxon>Bacillati</taxon>
        <taxon>Actinomycetota</taxon>
        <taxon>Actinomycetes</taxon>
        <taxon>Micrococcales</taxon>
        <taxon>Microbacteriaceae</taxon>
        <taxon>Microbacterium</taxon>
    </lineage>
</organism>
<name>A0ABN3PL04_9MICO</name>